<keyword evidence="3" id="KW-1185">Reference proteome</keyword>
<reference evidence="2 3" key="1">
    <citation type="submission" date="2016-03" db="EMBL/GenBank/DDBJ databases">
        <authorList>
            <person name="Ploux O."/>
        </authorList>
    </citation>
    <scope>NUCLEOTIDE SEQUENCE [LARGE SCALE GENOMIC DNA]</scope>
    <source>
        <strain evidence="2 3">R-45370</strain>
    </source>
</reference>
<evidence type="ECO:0000313" key="2">
    <source>
        <dbReference type="EMBL" id="OAI10100.1"/>
    </source>
</evidence>
<dbReference type="STRING" id="980561.A1359_02080"/>
<dbReference type="OrthoDB" id="5567980at2"/>
<name>A0A177MYQ0_9GAMM</name>
<dbReference type="Gene3D" id="2.60.20.10">
    <property type="entry name" value="Crystallins"/>
    <property type="match status" value="1"/>
</dbReference>
<feature type="chain" id="PRO_5008068586" description="Calcium-dependent cell adhesion molecule N-terminal domain-containing protein" evidence="1">
    <location>
        <begin position="30"/>
        <end position="152"/>
    </location>
</feature>
<dbReference type="RefSeq" id="WP_066987690.1">
    <property type="nucleotide sequence ID" value="NZ_LUUI01000160.1"/>
</dbReference>
<evidence type="ECO:0000256" key="1">
    <source>
        <dbReference type="SAM" id="SignalP"/>
    </source>
</evidence>
<dbReference type="AlphaFoldDB" id="A0A177MYQ0"/>
<protein>
    <recommendedName>
        <fullName evidence="4">Calcium-dependent cell adhesion molecule N-terminal domain-containing protein</fullName>
    </recommendedName>
</protein>
<evidence type="ECO:0008006" key="4">
    <source>
        <dbReference type="Google" id="ProtNLM"/>
    </source>
</evidence>
<proteinExistence type="predicted"/>
<gene>
    <name evidence="2" type="ORF">A1359_02080</name>
</gene>
<sequence length="152" mass="17323">MNRIKLISKTAQAIIALLVFGSAVSAAYAKDKNKECWVDLYRDSQYSGKHLRLEGPVQLENLKNVQGDNWELCIDSLKVGPKAKVTVFENTNFKLTLKAMEKYPDLLKSLGLTEQDAMEDKELIFIPNTKVHDLSDFNFRNKIRSLKVDCEN</sequence>
<evidence type="ECO:0000313" key="3">
    <source>
        <dbReference type="Proteomes" id="UP000078476"/>
    </source>
</evidence>
<feature type="signal peptide" evidence="1">
    <location>
        <begin position="1"/>
        <end position="29"/>
    </location>
</feature>
<keyword evidence="1" id="KW-0732">Signal</keyword>
<organism evidence="2 3">
    <name type="scientific">Methylomonas lenta</name>
    <dbReference type="NCBI Taxonomy" id="980561"/>
    <lineage>
        <taxon>Bacteria</taxon>
        <taxon>Pseudomonadati</taxon>
        <taxon>Pseudomonadota</taxon>
        <taxon>Gammaproteobacteria</taxon>
        <taxon>Methylococcales</taxon>
        <taxon>Methylococcaceae</taxon>
        <taxon>Methylomonas</taxon>
    </lineage>
</organism>
<comment type="caution">
    <text evidence="2">The sequence shown here is derived from an EMBL/GenBank/DDBJ whole genome shotgun (WGS) entry which is preliminary data.</text>
</comment>
<accession>A0A177MYQ0</accession>
<dbReference type="EMBL" id="LUUI01000160">
    <property type="protein sequence ID" value="OAI10100.1"/>
    <property type="molecule type" value="Genomic_DNA"/>
</dbReference>
<dbReference type="Proteomes" id="UP000078476">
    <property type="component" value="Unassembled WGS sequence"/>
</dbReference>